<dbReference type="AlphaFoldDB" id="A0A939NBC5"/>
<dbReference type="Proteomes" id="UP000664477">
    <property type="component" value="Unassembled WGS sequence"/>
</dbReference>
<organism evidence="1 2">
    <name type="scientific">Providencia rettgeri</name>
    <dbReference type="NCBI Taxonomy" id="587"/>
    <lineage>
        <taxon>Bacteria</taxon>
        <taxon>Pseudomonadati</taxon>
        <taxon>Pseudomonadota</taxon>
        <taxon>Gammaproteobacteria</taxon>
        <taxon>Enterobacterales</taxon>
        <taxon>Morganellaceae</taxon>
        <taxon>Providencia</taxon>
    </lineage>
</organism>
<protein>
    <submittedName>
        <fullName evidence="1">Uncharacterized protein</fullName>
    </submittedName>
</protein>
<evidence type="ECO:0000313" key="1">
    <source>
        <dbReference type="EMBL" id="MBO1915886.1"/>
    </source>
</evidence>
<accession>A0A939NBC5</accession>
<sequence>MVKLFHEPSPQCIEQAKIMGPRKFGIQTDQAVIYLSESGLEHAKEITQRLNTLIPSDAFIEHTPVGMQKWILVFLIRKHQKVSQSHGQARSLLIAITRSFINRSPSKTNLTESIKK</sequence>
<evidence type="ECO:0000313" key="2">
    <source>
        <dbReference type="Proteomes" id="UP000664477"/>
    </source>
</evidence>
<comment type="caution">
    <text evidence="1">The sequence shown here is derived from an EMBL/GenBank/DDBJ whole genome shotgun (WGS) entry which is preliminary data.</text>
</comment>
<gene>
    <name evidence="1" type="ORF">J4727_03590</name>
</gene>
<dbReference type="InterPro" id="IPR040871">
    <property type="entry name" value="HopA1"/>
</dbReference>
<dbReference type="Pfam" id="PF17914">
    <property type="entry name" value="HopA1"/>
    <property type="match status" value="1"/>
</dbReference>
<dbReference type="EMBL" id="JAGETQ010000010">
    <property type="protein sequence ID" value="MBO1915886.1"/>
    <property type="molecule type" value="Genomic_DNA"/>
</dbReference>
<name>A0A939NBC5_PRORE</name>
<reference evidence="1" key="1">
    <citation type="submission" date="2021-03" db="EMBL/GenBank/DDBJ databases">
        <title>Molecular epidemiology and mechanisms of colistin and carbapenem resistance in Enterobacteriaceae from clinical isolates, the environment and porcine samples in Pretoria, South Africa.</title>
        <authorList>
            <person name="Bogoshi D."/>
            <person name="Mbelle N.M."/>
            <person name="Naidoo V."/>
            <person name="Osei Sekyere J."/>
        </authorList>
    </citation>
    <scope>NUCLEOTIDE SEQUENCE</scope>
    <source>
        <strain evidence="1">C052</strain>
    </source>
</reference>
<proteinExistence type="predicted"/>